<sequence>MFNISLRVENLILKYDTANPYQLAKCLNFDIYELDLPSEIRGFLIRPLRRKCIVLNSNLSELQKQIVLCHEIGHARLHSGYGYYLSTNKPYYVPCRRENEANEFAIHLLSYSHNLDAEQLKSLIKDRRPDPMIVHQIINELISQ</sequence>
<reference evidence="2" key="1">
    <citation type="journal article" date="2021" name="Proc. Natl. Acad. Sci. U.S.A.">
        <title>A Catalog of Tens of Thousands of Viruses from Human Metagenomes Reveals Hidden Associations with Chronic Diseases.</title>
        <authorList>
            <person name="Tisza M.J."/>
            <person name="Buck C.B."/>
        </authorList>
    </citation>
    <scope>NUCLEOTIDE SEQUENCE</scope>
    <source>
        <strain evidence="2">Ct9dX1</strain>
    </source>
</reference>
<proteinExistence type="predicted"/>
<evidence type="ECO:0000313" key="2">
    <source>
        <dbReference type="EMBL" id="DAF63027.1"/>
    </source>
</evidence>
<name>A0A8S5TIZ8_9CAUD</name>
<feature type="domain" description="IrrE N-terminal-like" evidence="1">
    <location>
        <begin position="25"/>
        <end position="109"/>
    </location>
</feature>
<organism evidence="2">
    <name type="scientific">Myoviridae sp. ct9dX1</name>
    <dbReference type="NCBI Taxonomy" id="2827665"/>
    <lineage>
        <taxon>Viruses</taxon>
        <taxon>Duplodnaviria</taxon>
        <taxon>Heunggongvirae</taxon>
        <taxon>Uroviricota</taxon>
        <taxon>Caudoviricetes</taxon>
    </lineage>
</organism>
<dbReference type="InterPro" id="IPR010359">
    <property type="entry name" value="IrrE_HExxH"/>
</dbReference>
<protein>
    <submittedName>
        <fullName evidence="2">IrrE protein</fullName>
    </submittedName>
</protein>
<dbReference type="Pfam" id="PF06114">
    <property type="entry name" value="Peptidase_M78"/>
    <property type="match status" value="1"/>
</dbReference>
<evidence type="ECO:0000259" key="1">
    <source>
        <dbReference type="Pfam" id="PF06114"/>
    </source>
</evidence>
<dbReference type="Gene3D" id="1.10.10.2910">
    <property type="match status" value="1"/>
</dbReference>
<dbReference type="EMBL" id="BK032832">
    <property type="protein sequence ID" value="DAF63027.1"/>
    <property type="molecule type" value="Genomic_DNA"/>
</dbReference>
<accession>A0A8S5TIZ8</accession>